<evidence type="ECO:0000313" key="9">
    <source>
        <dbReference type="EMBL" id="RBL90962.1"/>
    </source>
</evidence>
<gene>
    <name evidence="9" type="ORF">DF182_24130</name>
</gene>
<dbReference type="InterPro" id="IPR050250">
    <property type="entry name" value="Macrolide_Exporter_MacB"/>
</dbReference>
<dbReference type="Pfam" id="PF02687">
    <property type="entry name" value="FtsX"/>
    <property type="match status" value="2"/>
</dbReference>
<feature type="transmembrane region" description="Helical" evidence="6">
    <location>
        <begin position="687"/>
        <end position="712"/>
    </location>
</feature>
<feature type="transmembrane region" description="Helical" evidence="6">
    <location>
        <begin position="770"/>
        <end position="793"/>
    </location>
</feature>
<keyword evidence="9" id="KW-0131">Cell cycle</keyword>
<evidence type="ECO:0000256" key="2">
    <source>
        <dbReference type="ARBA" id="ARBA00022475"/>
    </source>
</evidence>
<feature type="transmembrane region" description="Helical" evidence="6">
    <location>
        <begin position="437"/>
        <end position="458"/>
    </location>
</feature>
<feature type="domain" description="ABC3 transporter permease C-terminal" evidence="7">
    <location>
        <begin position="689"/>
        <end position="799"/>
    </location>
</feature>
<feature type="transmembrane region" description="Helical" evidence="6">
    <location>
        <begin position="392"/>
        <end position="416"/>
    </location>
</feature>
<evidence type="ECO:0000259" key="8">
    <source>
        <dbReference type="Pfam" id="PF12704"/>
    </source>
</evidence>
<sequence length="810" mass="91012">MLKTYIIIAWRNLVRNKLFSFINLAGLAIGLCCFLLISMYVTDEWSFDRYHEKADRTYRIQSDIRWGGQDIRMIRTSDVMGPVLKKDYPQVETYTRLYAHENRKLVKKNEEYILEEKTAYADSTFFDVFTLPAIQGDTRTALDQPHTVVITASTAQKYFGSTDVTGRYLDIKEDQKTVPYKITAVIKDIPSASHFHFDFLFSMKSLNYEWGQTGNYNFYTYIVLKPGIDYKTFQGNMRQFVINYLIPALAPLNIHSMAEFEQAGNFTDFYFMPLTRIHLYSDRQDELSPPGNIQYVYAFCAVALFILLIACINFMNLTTAHSAGRSKEVGIRKVLGTTRKELIGQFLTESTLMAILALLAAMVLTYCVLPLFNSIAGKTMALSYLMSSRILPWLLLLPFAVGILAGSYPAFFLSGFRPVEVLKGKLSLGGKSAGLRSVLVVFQFSTAVFLIIGTLVVYQQLRYIQNSNPGFNKDQVLVISGAAALGSHTQVFKKEMLSIPEVKNATVSSYLPVSGSDRNAWNICKEAVPTATNSFNTQKWEVDYDYLETMGMQLAAGSNFRHDYGADSSAVIINEVTAGILGYKDPIGKIIYCRRNDGTMDQYPIIGVVKNFHYESVHQKIGPLCLTLDSYRPSLVSLKVTGTAAEKVIAQARLQWKKIAPGMPFNYYFLDESFNRMYKADQQVQQLAMIFSALSVIIACMGIFGLATFMAAQRAHEIGIRKVLGSSVTSIIQLLNRDFIRLVAISFVIAAPPAWWAMNKWLNSFAYRVHISIWVFVVAGAATLFIALCTVSFQSVRAALANPLKSLKTN</sequence>
<dbReference type="PANTHER" id="PTHR30572">
    <property type="entry name" value="MEMBRANE COMPONENT OF TRANSPORTER-RELATED"/>
    <property type="match status" value="1"/>
</dbReference>
<dbReference type="PANTHER" id="PTHR30572:SF18">
    <property type="entry name" value="ABC-TYPE MACROLIDE FAMILY EXPORT SYSTEM PERMEASE COMPONENT 2"/>
    <property type="match status" value="1"/>
</dbReference>
<organism evidence="9 10">
    <name type="scientific">Chitinophaga flava</name>
    <dbReference type="NCBI Taxonomy" id="2259036"/>
    <lineage>
        <taxon>Bacteria</taxon>
        <taxon>Pseudomonadati</taxon>
        <taxon>Bacteroidota</taxon>
        <taxon>Chitinophagia</taxon>
        <taxon>Chitinophagales</taxon>
        <taxon>Chitinophagaceae</taxon>
        <taxon>Chitinophaga</taxon>
    </lineage>
</organism>
<keyword evidence="3 6" id="KW-0812">Transmembrane</keyword>
<dbReference type="GO" id="GO:0051301">
    <property type="term" value="P:cell division"/>
    <property type="evidence" value="ECO:0007669"/>
    <property type="project" value="UniProtKB-KW"/>
</dbReference>
<dbReference type="AlphaFoldDB" id="A0A365XX80"/>
<proteinExistence type="predicted"/>
<feature type="domain" description="ABC3 transporter permease C-terminal" evidence="7">
    <location>
        <begin position="302"/>
        <end position="413"/>
    </location>
</feature>
<feature type="transmembrane region" description="Helical" evidence="6">
    <location>
        <begin position="739"/>
        <end position="758"/>
    </location>
</feature>
<keyword evidence="2" id="KW-1003">Cell membrane</keyword>
<dbReference type="GO" id="GO:0022857">
    <property type="term" value="F:transmembrane transporter activity"/>
    <property type="evidence" value="ECO:0007669"/>
    <property type="project" value="TreeGrafter"/>
</dbReference>
<protein>
    <submittedName>
        <fullName evidence="9">Cell division protein FtsX</fullName>
    </submittedName>
</protein>
<dbReference type="OrthoDB" id="5933722at2"/>
<name>A0A365XX80_9BACT</name>
<comment type="subcellular location">
    <subcellularLocation>
        <location evidence="1">Cell membrane</location>
        <topology evidence="1">Multi-pass membrane protein</topology>
    </subcellularLocation>
</comment>
<feature type="domain" description="MacB-like periplasmic core" evidence="8">
    <location>
        <begin position="20"/>
        <end position="239"/>
    </location>
</feature>
<keyword evidence="9" id="KW-0132">Cell division</keyword>
<feature type="transmembrane region" description="Helical" evidence="6">
    <location>
        <begin position="295"/>
        <end position="317"/>
    </location>
</feature>
<evidence type="ECO:0000313" key="10">
    <source>
        <dbReference type="Proteomes" id="UP000253410"/>
    </source>
</evidence>
<reference evidence="9 10" key="1">
    <citation type="submission" date="2018-05" db="EMBL/GenBank/DDBJ databases">
        <title>Chitinophaga sp. K3CV102501T nov., isolated from isolated from a monsoon evergreen broad-leaved forest soil.</title>
        <authorList>
            <person name="Lv Y."/>
        </authorList>
    </citation>
    <scope>NUCLEOTIDE SEQUENCE [LARGE SCALE GENOMIC DNA]</scope>
    <source>
        <strain evidence="9 10">GDMCC 1.1325</strain>
    </source>
</reference>
<evidence type="ECO:0000256" key="3">
    <source>
        <dbReference type="ARBA" id="ARBA00022692"/>
    </source>
</evidence>
<dbReference type="Pfam" id="PF12704">
    <property type="entry name" value="MacB_PCD"/>
    <property type="match status" value="1"/>
</dbReference>
<keyword evidence="10" id="KW-1185">Reference proteome</keyword>
<dbReference type="InterPro" id="IPR003838">
    <property type="entry name" value="ABC3_permease_C"/>
</dbReference>
<feature type="transmembrane region" description="Helical" evidence="6">
    <location>
        <begin position="352"/>
        <end position="372"/>
    </location>
</feature>
<dbReference type="Proteomes" id="UP000253410">
    <property type="component" value="Unassembled WGS sequence"/>
</dbReference>
<comment type="caution">
    <text evidence="9">The sequence shown here is derived from an EMBL/GenBank/DDBJ whole genome shotgun (WGS) entry which is preliminary data.</text>
</comment>
<feature type="transmembrane region" description="Helical" evidence="6">
    <location>
        <begin position="21"/>
        <end position="41"/>
    </location>
</feature>
<keyword evidence="5 6" id="KW-0472">Membrane</keyword>
<evidence type="ECO:0000259" key="7">
    <source>
        <dbReference type="Pfam" id="PF02687"/>
    </source>
</evidence>
<dbReference type="InterPro" id="IPR025857">
    <property type="entry name" value="MacB_PCD"/>
</dbReference>
<evidence type="ECO:0000256" key="1">
    <source>
        <dbReference type="ARBA" id="ARBA00004651"/>
    </source>
</evidence>
<dbReference type="GO" id="GO:0005886">
    <property type="term" value="C:plasma membrane"/>
    <property type="evidence" value="ECO:0007669"/>
    <property type="project" value="UniProtKB-SubCell"/>
</dbReference>
<evidence type="ECO:0000256" key="5">
    <source>
        <dbReference type="ARBA" id="ARBA00023136"/>
    </source>
</evidence>
<evidence type="ECO:0000256" key="4">
    <source>
        <dbReference type="ARBA" id="ARBA00022989"/>
    </source>
</evidence>
<accession>A0A365XX80</accession>
<evidence type="ECO:0000256" key="6">
    <source>
        <dbReference type="SAM" id="Phobius"/>
    </source>
</evidence>
<keyword evidence="4 6" id="KW-1133">Transmembrane helix</keyword>
<dbReference type="EMBL" id="QFFJ01000002">
    <property type="protein sequence ID" value="RBL90962.1"/>
    <property type="molecule type" value="Genomic_DNA"/>
</dbReference>